<name>A0A5B7J0I2_PORTR</name>
<dbReference type="EMBL" id="VSRR010076330">
    <property type="protein sequence ID" value="MPC88013.1"/>
    <property type="molecule type" value="Genomic_DNA"/>
</dbReference>
<protein>
    <submittedName>
        <fullName evidence="1">Uncharacterized protein</fullName>
    </submittedName>
</protein>
<reference evidence="1 2" key="1">
    <citation type="submission" date="2019-05" db="EMBL/GenBank/DDBJ databases">
        <title>Another draft genome of Portunus trituberculatus and its Hox gene families provides insights of decapod evolution.</title>
        <authorList>
            <person name="Jeong J.-H."/>
            <person name="Song I."/>
            <person name="Kim S."/>
            <person name="Choi T."/>
            <person name="Kim D."/>
            <person name="Ryu S."/>
            <person name="Kim W."/>
        </authorList>
    </citation>
    <scope>NUCLEOTIDE SEQUENCE [LARGE SCALE GENOMIC DNA]</scope>
    <source>
        <tissue evidence="1">Muscle</tissue>
    </source>
</reference>
<gene>
    <name evidence="1" type="ORF">E2C01_082902</name>
</gene>
<dbReference type="AlphaFoldDB" id="A0A5B7J0I2"/>
<evidence type="ECO:0000313" key="1">
    <source>
        <dbReference type="EMBL" id="MPC88013.1"/>
    </source>
</evidence>
<dbReference type="Proteomes" id="UP000324222">
    <property type="component" value="Unassembled WGS sequence"/>
</dbReference>
<comment type="caution">
    <text evidence="1">The sequence shown here is derived from an EMBL/GenBank/DDBJ whole genome shotgun (WGS) entry which is preliminary data.</text>
</comment>
<evidence type="ECO:0000313" key="2">
    <source>
        <dbReference type="Proteomes" id="UP000324222"/>
    </source>
</evidence>
<sequence>MPPRVAPRHMTPPPPPTRPSLCLAGWAALHALCGLRKRNNDGGCVNEYKVSQGYFLRRQVL</sequence>
<keyword evidence="2" id="KW-1185">Reference proteome</keyword>
<accession>A0A5B7J0I2</accession>
<proteinExistence type="predicted"/>
<organism evidence="1 2">
    <name type="scientific">Portunus trituberculatus</name>
    <name type="common">Swimming crab</name>
    <name type="synonym">Neptunus trituberculatus</name>
    <dbReference type="NCBI Taxonomy" id="210409"/>
    <lineage>
        <taxon>Eukaryota</taxon>
        <taxon>Metazoa</taxon>
        <taxon>Ecdysozoa</taxon>
        <taxon>Arthropoda</taxon>
        <taxon>Crustacea</taxon>
        <taxon>Multicrustacea</taxon>
        <taxon>Malacostraca</taxon>
        <taxon>Eumalacostraca</taxon>
        <taxon>Eucarida</taxon>
        <taxon>Decapoda</taxon>
        <taxon>Pleocyemata</taxon>
        <taxon>Brachyura</taxon>
        <taxon>Eubrachyura</taxon>
        <taxon>Portunoidea</taxon>
        <taxon>Portunidae</taxon>
        <taxon>Portuninae</taxon>
        <taxon>Portunus</taxon>
    </lineage>
</organism>